<dbReference type="EMBL" id="FNCN01000029">
    <property type="protein sequence ID" value="SDH98523.1"/>
    <property type="molecule type" value="Genomic_DNA"/>
</dbReference>
<dbReference type="InterPro" id="IPR001434">
    <property type="entry name" value="OmcB-like_DUF11"/>
</dbReference>
<dbReference type="NCBIfam" id="TIGR04226">
    <property type="entry name" value="RrgB_K2N_iso_D2"/>
    <property type="match status" value="1"/>
</dbReference>
<reference evidence="4 5" key="1">
    <citation type="submission" date="2016-10" db="EMBL/GenBank/DDBJ databases">
        <authorList>
            <person name="de Groot N.N."/>
        </authorList>
    </citation>
    <scope>NUCLEOTIDE SEQUENCE [LARGE SCALE GENOMIC DNA]</scope>
    <source>
        <strain evidence="4 5">CPCC 201354</strain>
    </source>
</reference>
<dbReference type="InterPro" id="IPR008966">
    <property type="entry name" value="Adhesion_dom_sf"/>
</dbReference>
<dbReference type="Gene3D" id="2.60.120.260">
    <property type="entry name" value="Galactose-binding domain-like"/>
    <property type="match status" value="1"/>
</dbReference>
<proteinExistence type="predicted"/>
<keyword evidence="5" id="KW-1185">Reference proteome</keyword>
<protein>
    <submittedName>
        <fullName evidence="4">Conserved repeat domain-containing protein/fimbrial isopeptide formation D2 domain-containing protein</fullName>
    </submittedName>
</protein>
<dbReference type="AlphaFoldDB" id="A0A1G8GVX0"/>
<keyword evidence="2" id="KW-0732">Signal</keyword>
<feature type="region of interest" description="Disordered" evidence="1">
    <location>
        <begin position="356"/>
        <end position="375"/>
    </location>
</feature>
<organism evidence="4 5">
    <name type="scientific">Sinosporangium album</name>
    <dbReference type="NCBI Taxonomy" id="504805"/>
    <lineage>
        <taxon>Bacteria</taxon>
        <taxon>Bacillati</taxon>
        <taxon>Actinomycetota</taxon>
        <taxon>Actinomycetes</taxon>
        <taxon>Streptosporangiales</taxon>
        <taxon>Streptosporangiaceae</taxon>
        <taxon>Sinosporangium</taxon>
    </lineage>
</organism>
<dbReference type="PANTHER" id="PTHR34819:SF3">
    <property type="entry name" value="CELL SURFACE PROTEIN"/>
    <property type="match status" value="1"/>
</dbReference>
<dbReference type="Gene3D" id="2.60.40.1170">
    <property type="entry name" value="Mu homology domain, subdomain B"/>
    <property type="match status" value="1"/>
</dbReference>
<dbReference type="Proteomes" id="UP000198923">
    <property type="component" value="Unassembled WGS sequence"/>
</dbReference>
<dbReference type="Gene3D" id="2.60.40.740">
    <property type="match status" value="1"/>
</dbReference>
<gene>
    <name evidence="4" type="ORF">SAMN05421505_12939</name>
</gene>
<dbReference type="InterPro" id="IPR051172">
    <property type="entry name" value="Chlamydia_OmcB"/>
</dbReference>
<dbReference type="PANTHER" id="PTHR34819">
    <property type="entry name" value="LARGE CYSTEINE-RICH PERIPLASMIC PROTEIN OMCB"/>
    <property type="match status" value="1"/>
</dbReference>
<feature type="signal peptide" evidence="2">
    <location>
        <begin position="1"/>
        <end position="29"/>
    </location>
</feature>
<dbReference type="Pfam" id="PF01345">
    <property type="entry name" value="DUF11"/>
    <property type="match status" value="2"/>
</dbReference>
<sequence length="514" mass="52522">MKRVLRMCYPVIALATAALPAALSDAAVAGTAPGRAQADLTRMVAQTAPNPADCPGRVALINGGFETPVVTGVPWGFYPDASQNRPNGVPGWRTTAPSHLIELWSPRMGVPSIEGNQFAELNASEVATLYQDHATTPGQKLYWRLSHRGRLGTDTMALDIGAPGSPVQQGTMSDGAARWGTYTGTYTVPEGQTTTRFAFRSISAAGGNPGIGNFLDDVFFGTAPCVVLSKAASPPGPVNVGDVITYRLTAVNKGGDAAENVRLTDAIPAGTTFVPGSLQVVSGPNAGAKTDQGGDDQAQFDPATGKVTFTLGNGATASAGGRVPNSDALADGTTVQFQVKVGRAAAGRTVTNQGTVNYENRLGPEPEPLTSTSGDIATEVNPAVDLSVVKSAEHTRVTVGGTVTYHVSVRNAGPNDATGVVVEDTLPAGLTLVSATPSTGTYTGDTWTVGSLPAGATATLTVKAKATSVAETTNTATATGSELDLDPTNNSDGVKVCIDPAPACPYCAPVRAQK</sequence>
<evidence type="ECO:0000256" key="1">
    <source>
        <dbReference type="SAM" id="MobiDB-lite"/>
    </source>
</evidence>
<evidence type="ECO:0000313" key="4">
    <source>
        <dbReference type="EMBL" id="SDH98523.1"/>
    </source>
</evidence>
<name>A0A1G8GVX0_9ACTN</name>
<feature type="domain" description="DUF11" evidence="3">
    <location>
        <begin position="230"/>
        <end position="357"/>
    </location>
</feature>
<evidence type="ECO:0000259" key="3">
    <source>
        <dbReference type="Pfam" id="PF01345"/>
    </source>
</evidence>
<dbReference type="InterPro" id="IPR026466">
    <property type="entry name" value="Fim_isopep_form_D2_dom"/>
</dbReference>
<evidence type="ECO:0000256" key="2">
    <source>
        <dbReference type="SAM" id="SignalP"/>
    </source>
</evidence>
<dbReference type="RefSeq" id="WP_218125994.1">
    <property type="nucleotide sequence ID" value="NZ_FNCN01000029.1"/>
</dbReference>
<feature type="chain" id="PRO_5039470542" evidence="2">
    <location>
        <begin position="30"/>
        <end position="514"/>
    </location>
</feature>
<dbReference type="NCBIfam" id="TIGR01451">
    <property type="entry name" value="B_ant_repeat"/>
    <property type="match status" value="2"/>
</dbReference>
<accession>A0A1G8GVX0</accession>
<dbReference type="InterPro" id="IPR047589">
    <property type="entry name" value="DUF11_rpt"/>
</dbReference>
<feature type="domain" description="DUF11" evidence="3">
    <location>
        <begin position="385"/>
        <end position="495"/>
    </location>
</feature>
<dbReference type="STRING" id="504805.SAMN05421505_12939"/>
<evidence type="ECO:0000313" key="5">
    <source>
        <dbReference type="Proteomes" id="UP000198923"/>
    </source>
</evidence>
<dbReference type="SUPFAM" id="SSF49401">
    <property type="entry name" value="Bacterial adhesins"/>
    <property type="match status" value="1"/>
</dbReference>